<keyword evidence="2" id="KW-1185">Reference proteome</keyword>
<dbReference type="EMBL" id="ANPE02000118">
    <property type="protein sequence ID" value="EMY34382.1"/>
    <property type="molecule type" value="Genomic_DNA"/>
</dbReference>
<organism evidence="1 2">
    <name type="scientific">Arthrobacter crystallopoietes BAB-32</name>
    <dbReference type="NCBI Taxonomy" id="1246476"/>
    <lineage>
        <taxon>Bacteria</taxon>
        <taxon>Bacillati</taxon>
        <taxon>Actinomycetota</taxon>
        <taxon>Actinomycetes</taxon>
        <taxon>Micrococcales</taxon>
        <taxon>Micrococcaceae</taxon>
        <taxon>Crystallibacter</taxon>
    </lineage>
</organism>
<evidence type="ECO:0000313" key="1">
    <source>
        <dbReference type="EMBL" id="EMY34382.1"/>
    </source>
</evidence>
<dbReference type="Proteomes" id="UP000010729">
    <property type="component" value="Unassembled WGS sequence"/>
</dbReference>
<reference evidence="1 2" key="1">
    <citation type="journal article" date="2013" name="Genome Announc.">
        <title>Draft Genome Sequence of Arthrobacter crystallopoietes Strain BAB-32, Revealing Genes for Bioremediation.</title>
        <authorList>
            <person name="Joshi M.N."/>
            <person name="Pandit A.S."/>
            <person name="Sharma A."/>
            <person name="Pandya R.V."/>
            <person name="Desai S.M."/>
            <person name="Saxena A.K."/>
            <person name="Bagatharia S.B."/>
        </authorList>
    </citation>
    <scope>NUCLEOTIDE SEQUENCE [LARGE SCALE GENOMIC DNA]</scope>
    <source>
        <strain evidence="1 2">BAB-32</strain>
    </source>
</reference>
<accession>N1V2U4</accession>
<name>N1V2U4_9MICC</name>
<proteinExistence type="predicted"/>
<comment type="caution">
    <text evidence="1">The sequence shown here is derived from an EMBL/GenBank/DDBJ whole genome shotgun (WGS) entry which is preliminary data.</text>
</comment>
<protein>
    <submittedName>
        <fullName evidence="1">Uncharacterized protein</fullName>
    </submittedName>
</protein>
<dbReference type="AlphaFoldDB" id="N1V2U4"/>
<evidence type="ECO:0000313" key="2">
    <source>
        <dbReference type="Proteomes" id="UP000010729"/>
    </source>
</evidence>
<gene>
    <name evidence="1" type="ORF">D477_010025</name>
</gene>
<sequence>MVMLRSAIKHAVRKARRTAARVRGKVLLPNYAQLPSDESVLATDASIADGLTVTVGGYLPGGDSRDVSSLWFESSSGHRFECVFQHDGARSNRWQASAELPVREVLTDEKTWKAFALVGTTVRTVSLQEKPASTSRAAVSPESGHVWSVEGLSQELLLKGKPPASKWYVDNLTVRLGSIVCSVRAQGMAPEQAELLIRKRKTDSRIRIPLATSRGLGEARIFGSEILARDPEAQAGQPVVWDVWMGHEEAEPYRVRSSAADIDNPRRVFRYATTPFYFEGRRGLLRPYWTLDGYLSLEVRSGTVPAQAEGTGK</sequence>